<dbReference type="InterPro" id="IPR006094">
    <property type="entry name" value="Oxid_FAD_bind_N"/>
</dbReference>
<protein>
    <submittedName>
        <fullName evidence="5">Flavin adenine dinucleotide binding</fullName>
    </submittedName>
</protein>
<comment type="similarity">
    <text evidence="1">Belongs to the oxygen-dependent FAD-linked oxidoreductase family.</text>
</comment>
<keyword evidence="6" id="KW-1185">Reference proteome</keyword>
<dbReference type="EMBL" id="JYNV01000330">
    <property type="protein sequence ID" value="KZM18431.1"/>
    <property type="molecule type" value="Genomic_DNA"/>
</dbReference>
<evidence type="ECO:0000256" key="2">
    <source>
        <dbReference type="ARBA" id="ARBA00022630"/>
    </source>
</evidence>
<dbReference type="SUPFAM" id="SSF56176">
    <property type="entry name" value="FAD-binding/transporter-associated domain-like"/>
    <property type="match status" value="1"/>
</dbReference>
<dbReference type="GO" id="GO:0071949">
    <property type="term" value="F:FAD binding"/>
    <property type="evidence" value="ECO:0007669"/>
    <property type="project" value="InterPro"/>
</dbReference>
<keyword evidence="3" id="KW-0274">FAD</keyword>
<dbReference type="InterPro" id="IPR016166">
    <property type="entry name" value="FAD-bd_PCMH"/>
</dbReference>
<evidence type="ECO:0000256" key="3">
    <source>
        <dbReference type="ARBA" id="ARBA00022827"/>
    </source>
</evidence>
<gene>
    <name evidence="5" type="ORF">ST47_g10397</name>
</gene>
<dbReference type="AlphaFoldDB" id="A0A162VFS5"/>
<name>A0A162VFS5_DIDRA</name>
<organism evidence="5 6">
    <name type="scientific">Didymella rabiei</name>
    <name type="common">Chickpea ascochyta blight fungus</name>
    <name type="synonym">Mycosphaerella rabiei</name>
    <dbReference type="NCBI Taxonomy" id="5454"/>
    <lineage>
        <taxon>Eukaryota</taxon>
        <taxon>Fungi</taxon>
        <taxon>Dikarya</taxon>
        <taxon>Ascomycota</taxon>
        <taxon>Pezizomycotina</taxon>
        <taxon>Dothideomycetes</taxon>
        <taxon>Pleosporomycetidae</taxon>
        <taxon>Pleosporales</taxon>
        <taxon>Pleosporineae</taxon>
        <taxon>Didymellaceae</taxon>
        <taxon>Ascochyta</taxon>
    </lineage>
</organism>
<dbReference type="Pfam" id="PF01565">
    <property type="entry name" value="FAD_binding_4"/>
    <property type="match status" value="1"/>
</dbReference>
<evidence type="ECO:0000256" key="4">
    <source>
        <dbReference type="ARBA" id="ARBA00023002"/>
    </source>
</evidence>
<dbReference type="InterPro" id="IPR036318">
    <property type="entry name" value="FAD-bd_PCMH-like_sf"/>
</dbReference>
<dbReference type="STRING" id="5454.A0A162VFS5"/>
<keyword evidence="2" id="KW-0285">Flavoprotein</keyword>
<dbReference type="Proteomes" id="UP000076837">
    <property type="component" value="Unassembled WGS sequence"/>
</dbReference>
<accession>A0A162VFS5</accession>
<dbReference type="InterPro" id="IPR050416">
    <property type="entry name" value="FAD-linked_Oxidoreductase"/>
</dbReference>
<keyword evidence="4" id="KW-0560">Oxidoreductase</keyword>
<evidence type="ECO:0000313" key="5">
    <source>
        <dbReference type="EMBL" id="KZM18431.1"/>
    </source>
</evidence>
<evidence type="ECO:0000256" key="1">
    <source>
        <dbReference type="ARBA" id="ARBA00005466"/>
    </source>
</evidence>
<proteinExistence type="inferred from homology"/>
<dbReference type="Gene3D" id="3.30.465.10">
    <property type="match status" value="1"/>
</dbReference>
<reference evidence="5 6" key="1">
    <citation type="journal article" date="2016" name="Sci. Rep.">
        <title>Draft genome sequencing and secretome analysis of fungal phytopathogen Ascochyta rabiei provides insight into the necrotrophic effector repertoire.</title>
        <authorList>
            <person name="Verma S."/>
            <person name="Gazara R.K."/>
            <person name="Nizam S."/>
            <person name="Parween S."/>
            <person name="Chattopadhyay D."/>
            <person name="Verma P.K."/>
        </authorList>
    </citation>
    <scope>NUCLEOTIDE SEQUENCE [LARGE SCALE GENOMIC DNA]</scope>
    <source>
        <strain evidence="5 6">ArDII</strain>
    </source>
</reference>
<sequence length="505" mass="53730">MAILTSVTTLLLAAPVLAATSSVSSLSGGEKVACAKFKLKYPEQTYFPGSAGYTYETQSVYWSATNNNGPACVFAPQNAQQVSLAVTTVTLTLSKFAVRGGGHMPIPGYNGINNSGILLSPSNLTTLALSSDKSTVSVGPGNRWGDVYSYLAPSNLAAVGGRIGHVGVPGLLLGGGISFYSSQHGFASDNVVKYECVLSSGVIVEATATNAYSDLFWALRGGGNSFCIVTRFDLKTVPSSKVHIGIAQYDQSQSKGYLDGVYNFGKFGASADSKAAIIPTILTFPSINLTAYAAAKFYDSLTDSPTAFENFTAPQLPPVADSYTLQPLAEYIAATDALQPNGLRQAFRTLSSVVNREAVQDVHDMFLSGASKMAGIAGLQASITFQPVTKSFLEESVKNGGNPQGVDVSKAPFFWMVENWTWSNASDDDTVQSIADTITADINARLAQKSYSAKYLYMNDAGKGQRVFQSYPAANLRKLKLIRTKYDSLRIYTNLLVGGWKVANA</sequence>
<comment type="caution">
    <text evidence="5">The sequence shown here is derived from an EMBL/GenBank/DDBJ whole genome shotgun (WGS) entry which is preliminary data.</text>
</comment>
<dbReference type="PROSITE" id="PS51387">
    <property type="entry name" value="FAD_PCMH"/>
    <property type="match status" value="1"/>
</dbReference>
<dbReference type="InterPro" id="IPR016169">
    <property type="entry name" value="FAD-bd_PCMH_sub2"/>
</dbReference>
<evidence type="ECO:0000313" key="6">
    <source>
        <dbReference type="Proteomes" id="UP000076837"/>
    </source>
</evidence>
<dbReference type="OrthoDB" id="2151789at2759"/>
<dbReference type="PANTHER" id="PTHR42973">
    <property type="entry name" value="BINDING OXIDOREDUCTASE, PUTATIVE (AFU_ORTHOLOGUE AFUA_1G17690)-RELATED"/>
    <property type="match status" value="1"/>
</dbReference>
<dbReference type="GO" id="GO:0016491">
    <property type="term" value="F:oxidoreductase activity"/>
    <property type="evidence" value="ECO:0007669"/>
    <property type="project" value="UniProtKB-KW"/>
</dbReference>
<dbReference type="PANTHER" id="PTHR42973:SF54">
    <property type="entry name" value="FAD-BINDING PCMH-TYPE DOMAIN-CONTAINING PROTEIN"/>
    <property type="match status" value="1"/>
</dbReference>